<geneLocation type="mitochondrion" evidence="8"/>
<feature type="domain" description="Large ribosomal subunit protein uL11 N-terminal" evidence="7">
    <location>
        <begin position="9"/>
        <end position="65"/>
    </location>
</feature>
<reference evidence="8" key="3">
    <citation type="journal article" date="2006" name="RNA">
        <title>Hybrid E. coli--Mitochondrial ribonuclease P RNAs are catalytically active.</title>
        <authorList>
            <person name="Seif E."/>
            <person name="Cadieux A."/>
            <person name="Lang B.F."/>
        </authorList>
    </citation>
    <scope>NUCLEOTIDE SEQUENCE</scope>
    <source>
        <strain evidence="8">ATCC 50688</strain>
    </source>
</reference>
<dbReference type="CDD" id="cd00349">
    <property type="entry name" value="Ribosomal_L11"/>
    <property type="match status" value="1"/>
</dbReference>
<dbReference type="AlphaFoldDB" id="M4QB02"/>
<dbReference type="RefSeq" id="YP_007890791.1">
    <property type="nucleotide sequence ID" value="NC_021128.1"/>
</dbReference>
<proteinExistence type="inferred from homology"/>
<comment type="similarity">
    <text evidence="1 5">Belongs to the universal ribosomal protein uL11 family.</text>
</comment>
<keyword evidence="8" id="KW-0496">Mitochondrion</keyword>
<dbReference type="HAMAP" id="MF_00736">
    <property type="entry name" value="Ribosomal_uL11"/>
    <property type="match status" value="1"/>
</dbReference>
<reference evidence="8" key="4">
    <citation type="journal article" date="2013" name="Genome Biol. Evol.">
        <title>Strikingly bacteria-like and gene-rich mitochondrial genomes throughout jakobid protists.</title>
        <authorList>
            <person name="Burger G."/>
            <person name="Gray M.W."/>
            <person name="Forget L."/>
            <person name="Lang B.F."/>
        </authorList>
    </citation>
    <scope>NUCLEOTIDE SEQUENCE</scope>
    <source>
        <strain evidence="8">ATCC 50688</strain>
    </source>
</reference>
<keyword evidence="2 5" id="KW-0689">Ribosomal protein</keyword>
<dbReference type="GO" id="GO:0015934">
    <property type="term" value="C:large ribosomal subunit"/>
    <property type="evidence" value="ECO:0007669"/>
    <property type="project" value="TreeGrafter"/>
</dbReference>
<keyword evidence="3 5" id="KW-0687">Ribonucleoprotein</keyword>
<dbReference type="GO" id="GO:0006412">
    <property type="term" value="P:translation"/>
    <property type="evidence" value="ECO:0007669"/>
    <property type="project" value="InterPro"/>
</dbReference>
<dbReference type="GeneID" id="15333278"/>
<accession>M4QB02</accession>
<evidence type="ECO:0000259" key="7">
    <source>
        <dbReference type="Pfam" id="PF03946"/>
    </source>
</evidence>
<evidence type="ECO:0000259" key="6">
    <source>
        <dbReference type="Pfam" id="PF00298"/>
    </source>
</evidence>
<evidence type="ECO:0000256" key="3">
    <source>
        <dbReference type="ARBA" id="ARBA00023274"/>
    </source>
</evidence>
<evidence type="ECO:0000256" key="4">
    <source>
        <dbReference type="ARBA" id="ARBA00040104"/>
    </source>
</evidence>
<evidence type="ECO:0000256" key="5">
    <source>
        <dbReference type="RuleBase" id="RU003978"/>
    </source>
</evidence>
<dbReference type="SUPFAM" id="SSF46906">
    <property type="entry name" value="Ribosomal protein L11, C-terminal domain"/>
    <property type="match status" value="1"/>
</dbReference>
<dbReference type="InterPro" id="IPR036769">
    <property type="entry name" value="Ribosomal_uL11_C_sf"/>
</dbReference>
<dbReference type="InterPro" id="IPR036796">
    <property type="entry name" value="Ribosomal_uL11_N_sf"/>
</dbReference>
<reference evidence="8" key="2">
    <citation type="journal article" date="2004" name="RNA">
        <title>Mitochondrial 3' tRNA editing in the jakobid Seculamonas ecuadoriensis: a novel mechanism and implications for tRNA processing.</title>
        <authorList>
            <person name="Leigh J."/>
            <person name="Lang B.F."/>
        </authorList>
    </citation>
    <scope>NUCLEOTIDE SEQUENCE</scope>
    <source>
        <strain evidence="8">ATCC 50688</strain>
    </source>
</reference>
<protein>
    <recommendedName>
        <fullName evidence="4">Large ribosomal subunit protein uL11m</fullName>
    </recommendedName>
</protein>
<sequence>MKKITGFLRLEIEAGKANPSPPVGPALGLRGINIMNFCKEFNARSKSIKDGTIVPTLITIYEDKSISFVIKSPSSSYHVKKNLNLTKGAKTPGKQTLGSIDLKSVYEIAKSKQKDLSHLSVQSVARSILGSLQSTGVSLGQN</sequence>
<dbReference type="GO" id="GO:0070180">
    <property type="term" value="F:large ribosomal subunit rRNA binding"/>
    <property type="evidence" value="ECO:0007669"/>
    <property type="project" value="TreeGrafter"/>
</dbReference>
<feature type="domain" description="Large ribosomal subunit protein uL11 C-terminal" evidence="6">
    <location>
        <begin position="71"/>
        <end position="138"/>
    </location>
</feature>
<dbReference type="Gene3D" id="3.30.1550.10">
    <property type="entry name" value="Ribosomal protein L11/L12, N-terminal domain"/>
    <property type="match status" value="1"/>
</dbReference>
<evidence type="ECO:0000313" key="8">
    <source>
        <dbReference type="EMBL" id="AGH24486.1"/>
    </source>
</evidence>
<dbReference type="SMART" id="SM00649">
    <property type="entry name" value="RL11"/>
    <property type="match status" value="1"/>
</dbReference>
<dbReference type="GO" id="GO:0003735">
    <property type="term" value="F:structural constituent of ribosome"/>
    <property type="evidence" value="ECO:0007669"/>
    <property type="project" value="InterPro"/>
</dbReference>
<dbReference type="FunFam" id="3.30.1550.10:FF:000005">
    <property type="entry name" value="50S ribosomal protein L11"/>
    <property type="match status" value="1"/>
</dbReference>
<dbReference type="PANTHER" id="PTHR11661:SF1">
    <property type="entry name" value="LARGE RIBOSOMAL SUBUNIT PROTEIN UL11M"/>
    <property type="match status" value="1"/>
</dbReference>
<dbReference type="PANTHER" id="PTHR11661">
    <property type="entry name" value="60S RIBOSOMAL PROTEIN L12"/>
    <property type="match status" value="1"/>
</dbReference>
<evidence type="ECO:0000256" key="1">
    <source>
        <dbReference type="ARBA" id="ARBA00010537"/>
    </source>
</evidence>
<gene>
    <name evidence="8" type="primary">rpl11</name>
</gene>
<dbReference type="Gene3D" id="1.10.10.250">
    <property type="entry name" value="Ribosomal protein L11, C-terminal domain"/>
    <property type="match status" value="1"/>
</dbReference>
<dbReference type="InterPro" id="IPR020784">
    <property type="entry name" value="Ribosomal_uL11_N"/>
</dbReference>
<dbReference type="InterPro" id="IPR000911">
    <property type="entry name" value="Ribosomal_uL11"/>
</dbReference>
<reference evidence="8" key="1">
    <citation type="journal article" date="2003" name="Mol. Biol. Evol.">
        <title>Structure of the bc1 complex from Seculamonas ecuadoriensis, a jakobid flagellate with an ancestral mitochondrial genome.</title>
        <authorList>
            <person name="Marx S."/>
            <person name="Baumgartner M."/>
            <person name="Kannan S."/>
            <person name="Braun H.P."/>
            <person name="Lang B.F."/>
            <person name="Burger G."/>
        </authorList>
    </citation>
    <scope>NUCLEOTIDE SEQUENCE</scope>
    <source>
        <strain evidence="8">ATCC 50688</strain>
    </source>
</reference>
<dbReference type="NCBIfam" id="TIGR01632">
    <property type="entry name" value="L11_bact"/>
    <property type="match status" value="1"/>
</dbReference>
<evidence type="ECO:0000256" key="2">
    <source>
        <dbReference type="ARBA" id="ARBA00022980"/>
    </source>
</evidence>
<dbReference type="EMBL" id="KC353359">
    <property type="protein sequence ID" value="AGH24486.1"/>
    <property type="molecule type" value="Genomic_DNA"/>
</dbReference>
<name>M4QB02_SECEC</name>
<dbReference type="InterPro" id="IPR020783">
    <property type="entry name" value="Ribosomal_uL11_C"/>
</dbReference>
<organism evidence="8">
    <name type="scientific">Seculamonas ecuadoriensis</name>
    <name type="common">Flagellate</name>
    <dbReference type="NCBI Taxonomy" id="221724"/>
    <lineage>
        <taxon>Eukaryota</taxon>
        <taxon>Discoba</taxon>
        <taxon>Jakobida</taxon>
        <taxon>Histionina</taxon>
        <taxon>Seculamonas</taxon>
    </lineage>
</organism>
<dbReference type="InterPro" id="IPR006519">
    <property type="entry name" value="Ribosomal_uL11_bac-typ"/>
</dbReference>
<dbReference type="Pfam" id="PF00298">
    <property type="entry name" value="Ribosomal_L11"/>
    <property type="match status" value="1"/>
</dbReference>
<dbReference type="SUPFAM" id="SSF54747">
    <property type="entry name" value="Ribosomal L11/L12e N-terminal domain"/>
    <property type="match status" value="1"/>
</dbReference>
<dbReference type="Pfam" id="PF03946">
    <property type="entry name" value="Ribosomal_L11_N"/>
    <property type="match status" value="1"/>
</dbReference>